<name>D7KAV6_ARALL</name>
<dbReference type="AlphaFoldDB" id="D7KAV6"/>
<accession>D7KAV6</accession>
<protein>
    <submittedName>
        <fullName evidence="1">Predicted protein</fullName>
    </submittedName>
</protein>
<dbReference type="HOGENOM" id="CLU_2545696_0_0_1"/>
<evidence type="ECO:0000313" key="1">
    <source>
        <dbReference type="EMBL" id="EFH70316.1"/>
    </source>
</evidence>
<sequence length="83" mass="9117">MSTHAYPRATDHIVPLARVPGTNHSCYGSHHAYCTCSWHKSLVLRITSCLLHLFLALFARAMDHIVPLALVPGTSHSSARQPS</sequence>
<gene>
    <name evidence="1" type="ORF">ARALYDRAFT_891551</name>
</gene>
<dbReference type="EMBL" id="GL348713">
    <property type="protein sequence ID" value="EFH70316.1"/>
    <property type="molecule type" value="Genomic_DNA"/>
</dbReference>
<evidence type="ECO:0000313" key="2">
    <source>
        <dbReference type="Proteomes" id="UP000008694"/>
    </source>
</evidence>
<dbReference type="Gramene" id="scaffold_104345.1">
    <property type="protein sequence ID" value="scaffold_104345.1"/>
    <property type="gene ID" value="scaffold_104345.1"/>
</dbReference>
<organism evidence="2">
    <name type="scientific">Arabidopsis lyrata subsp. lyrata</name>
    <name type="common">Lyre-leaved rock-cress</name>
    <dbReference type="NCBI Taxonomy" id="81972"/>
    <lineage>
        <taxon>Eukaryota</taxon>
        <taxon>Viridiplantae</taxon>
        <taxon>Streptophyta</taxon>
        <taxon>Embryophyta</taxon>
        <taxon>Tracheophyta</taxon>
        <taxon>Spermatophyta</taxon>
        <taxon>Magnoliopsida</taxon>
        <taxon>eudicotyledons</taxon>
        <taxon>Gunneridae</taxon>
        <taxon>Pentapetalae</taxon>
        <taxon>rosids</taxon>
        <taxon>malvids</taxon>
        <taxon>Brassicales</taxon>
        <taxon>Brassicaceae</taxon>
        <taxon>Camelineae</taxon>
        <taxon>Arabidopsis</taxon>
    </lineage>
</organism>
<proteinExistence type="predicted"/>
<reference evidence="2" key="1">
    <citation type="journal article" date="2011" name="Nat. Genet.">
        <title>The Arabidopsis lyrata genome sequence and the basis of rapid genome size change.</title>
        <authorList>
            <person name="Hu T.T."/>
            <person name="Pattyn P."/>
            <person name="Bakker E.G."/>
            <person name="Cao J."/>
            <person name="Cheng J.-F."/>
            <person name="Clark R.M."/>
            <person name="Fahlgren N."/>
            <person name="Fawcett J.A."/>
            <person name="Grimwood J."/>
            <person name="Gundlach H."/>
            <person name="Haberer G."/>
            <person name="Hollister J.D."/>
            <person name="Ossowski S."/>
            <person name="Ottilar R.P."/>
            <person name="Salamov A.A."/>
            <person name="Schneeberger K."/>
            <person name="Spannagl M."/>
            <person name="Wang X."/>
            <person name="Yang L."/>
            <person name="Nasrallah M.E."/>
            <person name="Bergelson J."/>
            <person name="Carrington J.C."/>
            <person name="Gaut B.S."/>
            <person name="Schmutz J."/>
            <person name="Mayer K.F.X."/>
            <person name="Van de Peer Y."/>
            <person name="Grigoriev I.V."/>
            <person name="Nordborg M."/>
            <person name="Weigel D."/>
            <person name="Guo Y.-L."/>
        </authorList>
    </citation>
    <scope>NUCLEOTIDE SEQUENCE [LARGE SCALE GENOMIC DNA]</scope>
    <source>
        <strain evidence="2">cv. MN47</strain>
    </source>
</reference>
<keyword evidence="2" id="KW-1185">Reference proteome</keyword>
<dbReference type="Proteomes" id="UP000008694">
    <property type="component" value="Unassembled WGS sequence"/>
</dbReference>